<dbReference type="Proteomes" id="UP000324209">
    <property type="component" value="Chromosome"/>
</dbReference>
<keyword evidence="2" id="KW-0548">Nucleotidyltransferase</keyword>
<dbReference type="EMBL" id="CP036150">
    <property type="protein sequence ID" value="QEN07375.1"/>
    <property type="molecule type" value="Genomic_DNA"/>
</dbReference>
<name>A0A5C1QGZ0_9SPIO</name>
<keyword evidence="5" id="KW-1185">Reference proteome</keyword>
<dbReference type="OrthoDB" id="9802794at2"/>
<organism evidence="4 5">
    <name type="scientific">Oceanispirochaeta crateris</name>
    <dbReference type="NCBI Taxonomy" id="2518645"/>
    <lineage>
        <taxon>Bacteria</taxon>
        <taxon>Pseudomonadati</taxon>
        <taxon>Spirochaetota</taxon>
        <taxon>Spirochaetia</taxon>
        <taxon>Spirochaetales</taxon>
        <taxon>Spirochaetaceae</taxon>
        <taxon>Oceanispirochaeta</taxon>
    </lineage>
</organism>
<evidence type="ECO:0000256" key="2">
    <source>
        <dbReference type="ARBA" id="ARBA00022695"/>
    </source>
</evidence>
<keyword evidence="1" id="KW-0808">Transferase</keyword>
<dbReference type="Pfam" id="PF01467">
    <property type="entry name" value="CTP_transf_like"/>
    <property type="match status" value="1"/>
</dbReference>
<proteinExistence type="predicted"/>
<dbReference type="NCBIfam" id="TIGR00125">
    <property type="entry name" value="cyt_tran_rel"/>
    <property type="match status" value="1"/>
</dbReference>
<dbReference type="InterPro" id="IPR014729">
    <property type="entry name" value="Rossmann-like_a/b/a_fold"/>
</dbReference>
<dbReference type="PANTHER" id="PTHR43793:SF1">
    <property type="entry name" value="FAD SYNTHASE"/>
    <property type="match status" value="1"/>
</dbReference>
<dbReference type="InterPro" id="IPR050385">
    <property type="entry name" value="Archaeal_FAD_synthase"/>
</dbReference>
<evidence type="ECO:0000313" key="4">
    <source>
        <dbReference type="EMBL" id="QEN07375.1"/>
    </source>
</evidence>
<dbReference type="AlphaFoldDB" id="A0A5C1QGZ0"/>
<dbReference type="Gene3D" id="3.40.50.620">
    <property type="entry name" value="HUPs"/>
    <property type="match status" value="1"/>
</dbReference>
<gene>
    <name evidence="4" type="ORF">EXM22_04985</name>
</gene>
<feature type="domain" description="Cytidyltransferase-like" evidence="3">
    <location>
        <begin position="16"/>
        <end position="141"/>
    </location>
</feature>
<dbReference type="InterPro" id="IPR004821">
    <property type="entry name" value="Cyt_trans-like"/>
</dbReference>
<evidence type="ECO:0000256" key="1">
    <source>
        <dbReference type="ARBA" id="ARBA00022679"/>
    </source>
</evidence>
<protein>
    <submittedName>
        <fullName evidence="4">FAD synthase</fullName>
    </submittedName>
</protein>
<sequence>MLVFFQGSKQMKTVLVFGTFDALHPGHEYFLKKAKEYGERLIVVVARDSFVQSFKHKRPLHDEISRLHFIQNHPLVSEACLADEEIGRFSILNRIRPDVICLGHDQLALADSIHEWMKHSDHHYKIKHLKPFNRDLYSSTLLNRIKGQLAPEK</sequence>
<reference evidence="4 5" key="1">
    <citation type="submission" date="2019-02" db="EMBL/GenBank/DDBJ databases">
        <title>Complete Genome Sequence and Methylome Analysis of free living Spirochaetas.</title>
        <authorList>
            <person name="Fomenkov A."/>
            <person name="Dubinina G."/>
            <person name="Leshcheva N."/>
            <person name="Mikheeva N."/>
            <person name="Grabovich M."/>
            <person name="Vincze T."/>
            <person name="Roberts R.J."/>
        </authorList>
    </citation>
    <scope>NUCLEOTIDE SEQUENCE [LARGE SCALE GENOMIC DNA]</scope>
    <source>
        <strain evidence="4 5">K2</strain>
    </source>
</reference>
<dbReference type="KEGG" id="ock:EXM22_04985"/>
<evidence type="ECO:0000259" key="3">
    <source>
        <dbReference type="Pfam" id="PF01467"/>
    </source>
</evidence>
<accession>A0A5C1QGZ0</accession>
<evidence type="ECO:0000313" key="5">
    <source>
        <dbReference type="Proteomes" id="UP000324209"/>
    </source>
</evidence>
<dbReference type="GO" id="GO:0016779">
    <property type="term" value="F:nucleotidyltransferase activity"/>
    <property type="evidence" value="ECO:0007669"/>
    <property type="project" value="UniProtKB-KW"/>
</dbReference>
<dbReference type="SUPFAM" id="SSF52374">
    <property type="entry name" value="Nucleotidylyl transferase"/>
    <property type="match status" value="1"/>
</dbReference>
<dbReference type="PANTHER" id="PTHR43793">
    <property type="entry name" value="FAD SYNTHASE"/>
    <property type="match status" value="1"/>
</dbReference>